<dbReference type="InterPro" id="IPR013766">
    <property type="entry name" value="Thioredoxin_domain"/>
</dbReference>
<evidence type="ECO:0000256" key="1">
    <source>
        <dbReference type="ARBA" id="ARBA00022559"/>
    </source>
</evidence>
<dbReference type="EC" id="1.11.1.27" evidence="3"/>
<evidence type="ECO:0000256" key="3">
    <source>
        <dbReference type="RuleBase" id="RU366011"/>
    </source>
</evidence>
<gene>
    <name evidence="5" type="ORF">R9Z33_03290</name>
</gene>
<dbReference type="PROSITE" id="PS51352">
    <property type="entry name" value="THIOREDOXIN_2"/>
    <property type="match status" value="1"/>
</dbReference>
<accession>A0ABZ0PJJ8</accession>
<dbReference type="PANTHER" id="PTHR10430">
    <property type="entry name" value="PEROXIREDOXIN"/>
    <property type="match status" value="1"/>
</dbReference>
<dbReference type="InterPro" id="IPR037944">
    <property type="entry name" value="PRX5-like"/>
</dbReference>
<dbReference type="PANTHER" id="PTHR10430:SF16">
    <property type="entry name" value="PEROXIREDOXIN-5, MITOCHONDRIAL"/>
    <property type="match status" value="1"/>
</dbReference>
<comment type="function">
    <text evidence="3">Thiol-specific peroxidase that catalyzes the reduction of hydrogen peroxide and organic hydroperoxides to water and alcohols, respectively. Plays a role in cell protection against oxidative stress by detoxifying peroxides.</text>
</comment>
<proteinExistence type="inferred from homology"/>
<evidence type="ECO:0000256" key="2">
    <source>
        <dbReference type="ARBA" id="ARBA00023002"/>
    </source>
</evidence>
<dbReference type="CDD" id="cd03013">
    <property type="entry name" value="PRX5_like"/>
    <property type="match status" value="1"/>
</dbReference>
<organism evidence="5 6">
    <name type="scientific">Sediminicoccus rosea</name>
    <dbReference type="NCBI Taxonomy" id="1225128"/>
    <lineage>
        <taxon>Bacteria</taxon>
        <taxon>Pseudomonadati</taxon>
        <taxon>Pseudomonadota</taxon>
        <taxon>Alphaproteobacteria</taxon>
        <taxon>Acetobacterales</taxon>
        <taxon>Roseomonadaceae</taxon>
        <taxon>Sediminicoccus</taxon>
    </lineage>
</organism>
<evidence type="ECO:0000313" key="5">
    <source>
        <dbReference type="EMBL" id="WPB85905.1"/>
    </source>
</evidence>
<feature type="domain" description="Thioredoxin" evidence="4">
    <location>
        <begin position="3"/>
        <end position="160"/>
    </location>
</feature>
<dbReference type="RefSeq" id="WP_318649883.1">
    <property type="nucleotide sequence ID" value="NZ_CP137852.1"/>
</dbReference>
<dbReference type="Proteomes" id="UP001305521">
    <property type="component" value="Chromosome"/>
</dbReference>
<evidence type="ECO:0000313" key="6">
    <source>
        <dbReference type="Proteomes" id="UP001305521"/>
    </source>
</evidence>
<name>A0ABZ0PJJ8_9PROT</name>
<keyword evidence="6" id="KW-1185">Reference proteome</keyword>
<comment type="similarity">
    <text evidence="3">Belongs to the peroxiredoxin family. Prx5 subfamily.</text>
</comment>
<reference evidence="5 6" key="1">
    <citation type="submission" date="2023-11" db="EMBL/GenBank/DDBJ databases">
        <title>Arctic aerobic anoxygenic photoheterotroph Sediminicoccus rosea KRV36 adapts its photosynthesis to long days of polar summer.</title>
        <authorList>
            <person name="Tomasch J."/>
            <person name="Kopejtka K."/>
            <person name="Bily T."/>
            <person name="Gardiner A.T."/>
            <person name="Gardian Z."/>
            <person name="Shivaramu S."/>
            <person name="Koblizek M."/>
            <person name="Engelhardt F."/>
            <person name="Kaftan D."/>
        </authorList>
    </citation>
    <scope>NUCLEOTIDE SEQUENCE [LARGE SCALE GENOMIC DNA]</scope>
    <source>
        <strain evidence="5 6">R-30</strain>
    </source>
</reference>
<dbReference type="Pfam" id="PF08534">
    <property type="entry name" value="Redoxin"/>
    <property type="match status" value="1"/>
</dbReference>
<dbReference type="Gene3D" id="3.40.30.10">
    <property type="entry name" value="Glutaredoxin"/>
    <property type="match status" value="1"/>
</dbReference>
<dbReference type="SUPFAM" id="SSF52833">
    <property type="entry name" value="Thioredoxin-like"/>
    <property type="match status" value="1"/>
</dbReference>
<keyword evidence="3" id="KW-0676">Redox-active center</keyword>
<dbReference type="EMBL" id="CP137852">
    <property type="protein sequence ID" value="WPB85905.1"/>
    <property type="molecule type" value="Genomic_DNA"/>
</dbReference>
<keyword evidence="3" id="KW-0049">Antioxidant</keyword>
<evidence type="ECO:0000259" key="4">
    <source>
        <dbReference type="PROSITE" id="PS51352"/>
    </source>
</evidence>
<dbReference type="InterPro" id="IPR013740">
    <property type="entry name" value="Redoxin"/>
</dbReference>
<sequence>MTIKVGDKIPSAKLMQATADGPQEVTTEEFFGGKTVVLFGVPGAFTPTCSAKHLPGFVNHAADFKAKGVDAIACMAVNDVFVMGAWGKDQNAIGTVAMLADGSAAFTQALGLEFDLSARGLGIRCQRFVLVAKNGVVTHVAVEEPGAFEVSKAETVLAAL</sequence>
<keyword evidence="2 3" id="KW-0560">Oxidoreductase</keyword>
<protein>
    <recommendedName>
        <fullName evidence="3">Glutathione-dependent peroxiredoxin</fullName>
        <ecNumber evidence="3">1.11.1.27</ecNumber>
    </recommendedName>
</protein>
<comment type="catalytic activity">
    <reaction evidence="3">
        <text>a hydroperoxide + 2 glutathione = an alcohol + glutathione disulfide + H2O</text>
        <dbReference type="Rhea" id="RHEA:62632"/>
        <dbReference type="ChEBI" id="CHEBI:15377"/>
        <dbReference type="ChEBI" id="CHEBI:30879"/>
        <dbReference type="ChEBI" id="CHEBI:35924"/>
        <dbReference type="ChEBI" id="CHEBI:57925"/>
        <dbReference type="ChEBI" id="CHEBI:58297"/>
        <dbReference type="EC" id="1.11.1.27"/>
    </reaction>
</comment>
<dbReference type="InterPro" id="IPR036249">
    <property type="entry name" value="Thioredoxin-like_sf"/>
</dbReference>
<keyword evidence="1 3" id="KW-0575">Peroxidase</keyword>